<dbReference type="InterPro" id="IPR000531">
    <property type="entry name" value="Beta-barrel_TonB"/>
</dbReference>
<dbReference type="Pfam" id="PF07715">
    <property type="entry name" value="Plug"/>
    <property type="match status" value="1"/>
</dbReference>
<evidence type="ECO:0000256" key="5">
    <source>
        <dbReference type="ARBA" id="ARBA00022729"/>
    </source>
</evidence>
<evidence type="ECO:0000313" key="18">
    <source>
        <dbReference type="Proteomes" id="UP000067626"/>
    </source>
</evidence>
<reference evidence="17 18" key="1">
    <citation type="submission" date="2015-07" db="EMBL/GenBank/DDBJ databases">
        <title>Genome analysis of myxobacterium Chondromyces crocatus Cm c5 reveals a high potential for natural compound synthesis and the genetic basis for the loss of fruiting body formation.</title>
        <authorList>
            <person name="Zaburannyi N."/>
            <person name="Bunk B."/>
            <person name="Maier J."/>
            <person name="Overmann J."/>
            <person name="Mueller R."/>
        </authorList>
    </citation>
    <scope>NUCLEOTIDE SEQUENCE [LARGE SCALE GENOMIC DNA]</scope>
    <source>
        <strain evidence="17 18">Cm c5</strain>
    </source>
</reference>
<dbReference type="SUPFAM" id="SSF56935">
    <property type="entry name" value="Porins"/>
    <property type="match status" value="1"/>
</dbReference>
<dbReference type="PATRIC" id="fig|52.7.peg.2541"/>
<evidence type="ECO:0000256" key="9">
    <source>
        <dbReference type="ARBA" id="ARBA00023237"/>
    </source>
</evidence>
<feature type="compositionally biased region" description="Pro residues" evidence="12">
    <location>
        <begin position="128"/>
        <end position="146"/>
    </location>
</feature>
<keyword evidence="18" id="KW-1185">Reference proteome</keyword>
<feature type="domain" description="TonB-dependent receptor-like beta-barrel" evidence="14">
    <location>
        <begin position="581"/>
        <end position="811"/>
    </location>
</feature>
<dbReference type="EMBL" id="CP012159">
    <property type="protein sequence ID" value="AKT38202.1"/>
    <property type="molecule type" value="Genomic_DNA"/>
</dbReference>
<dbReference type="PANTHER" id="PTHR30069">
    <property type="entry name" value="TONB-DEPENDENT OUTER MEMBRANE RECEPTOR"/>
    <property type="match status" value="1"/>
</dbReference>
<keyword evidence="9 10" id="KW-0998">Cell outer membrane</keyword>
<evidence type="ECO:0000256" key="13">
    <source>
        <dbReference type="SAM" id="SignalP"/>
    </source>
</evidence>
<proteinExistence type="inferred from homology"/>
<organism evidence="17 18">
    <name type="scientific">Chondromyces crocatus</name>
    <dbReference type="NCBI Taxonomy" id="52"/>
    <lineage>
        <taxon>Bacteria</taxon>
        <taxon>Pseudomonadati</taxon>
        <taxon>Myxococcota</taxon>
        <taxon>Polyangia</taxon>
        <taxon>Polyangiales</taxon>
        <taxon>Polyangiaceae</taxon>
        <taxon>Chondromyces</taxon>
    </lineage>
</organism>
<evidence type="ECO:0000259" key="14">
    <source>
        <dbReference type="Pfam" id="PF00593"/>
    </source>
</evidence>
<keyword evidence="4 10" id="KW-0812">Transmembrane</keyword>
<keyword evidence="6 11" id="KW-0798">TonB box</keyword>
<evidence type="ECO:0000313" key="17">
    <source>
        <dbReference type="EMBL" id="AKT38202.1"/>
    </source>
</evidence>
<dbReference type="Gene3D" id="2.170.130.10">
    <property type="entry name" value="TonB-dependent receptor, plug domain"/>
    <property type="match status" value="1"/>
</dbReference>
<dbReference type="Proteomes" id="UP000067626">
    <property type="component" value="Chromosome"/>
</dbReference>
<feature type="chain" id="PRO_5005459189" evidence="13">
    <location>
        <begin position="26"/>
        <end position="837"/>
    </location>
</feature>
<dbReference type="PROSITE" id="PS52016">
    <property type="entry name" value="TONB_DEPENDENT_REC_3"/>
    <property type="match status" value="1"/>
</dbReference>
<dbReference type="Pfam" id="PF03544">
    <property type="entry name" value="TonB_C"/>
    <property type="match status" value="1"/>
</dbReference>
<evidence type="ECO:0000256" key="1">
    <source>
        <dbReference type="ARBA" id="ARBA00004571"/>
    </source>
</evidence>
<keyword evidence="3 10" id="KW-1134">Transmembrane beta strand</keyword>
<keyword evidence="5 13" id="KW-0732">Signal</keyword>
<evidence type="ECO:0000256" key="11">
    <source>
        <dbReference type="RuleBase" id="RU003357"/>
    </source>
</evidence>
<sequence length="837" mass="90994">MSPAAWTLSSLLALLVAATSAPARAQAPSPSSPATLAMPTLLEPAEVDYPPDLDPKTLEGHVDLRLTLDAQGTVVEAELVASTDPTLGDAIRRSALRWRFTPARRDGTPIAARILHRHLLRANDAPSTTPPPASPSTAPRPLPPPAASSATPTATAPAPLEIAVQGLSRADRLRQSASAVQVVETERARRESADLGQLVARTQGVGVRRSGGLGSTTRFSLNGLTDDQIRFFLDGVPLDMAGFGLGLANVPVNLVDRVDIYRGVVPIHLGTDALGGAVNLVTDDHDRRTGASASYQIGSFGTHRWTLAGRYHHAPTGLFAAASGFLDLARNDYTIDVEQPDDRGRFQPLQARRFHDAYAARGASVELGLVGRPWTRRLVARLFVTDHDKELQHNPTMTVPYGEVTHGGSSLGATLRYEHTFPLAGAPLSVSALLGAARRTTHFTDLSPWVYDWLGHRVRPRVRPGEMGNGPSERTLQDDSFLARLNLGWLLAPEHTLRLSIAPTLNAGQGEDRLFTGEHDPLAAPRDTFRVITGLEHQAELVDRRLQNLLFSKHYLLRTTSEEVVAGAPPRPFDLTTQQLGAGDALRFRFTDWLWTKASYEYATRLPRPDEIFGNGVLIVPNLDLQPETSHNVNLGLTAETAPSTAGSFRADVNGFLRDIDQMIALLASDLVSTYANIAAARALGVEAALGWTSPGEHLALDGNVTFQDIRNTATEGSYARFAGDRMPNRPWLLANASARLQHRGLASPNDEAALTYYVSYVHEFFRSWESSGQRQSKQQIPSQLLHSLALTYVLRGDPLTTTSSLEIQNLTDETLYDFFGAQRPGRAIFFKGTLEL</sequence>
<accession>A0A0K1EBZ9</accession>
<dbReference type="Pfam" id="PF00593">
    <property type="entry name" value="TonB_dep_Rec_b-barrel"/>
    <property type="match status" value="1"/>
</dbReference>
<gene>
    <name evidence="17" type="ORF">CMC5_023450</name>
</gene>
<dbReference type="GO" id="GO:0044718">
    <property type="term" value="P:siderophore transmembrane transport"/>
    <property type="evidence" value="ECO:0007669"/>
    <property type="project" value="TreeGrafter"/>
</dbReference>
<evidence type="ECO:0000256" key="2">
    <source>
        <dbReference type="ARBA" id="ARBA00022448"/>
    </source>
</evidence>
<evidence type="ECO:0000256" key="7">
    <source>
        <dbReference type="ARBA" id="ARBA00023136"/>
    </source>
</evidence>
<protein>
    <submittedName>
        <fullName evidence="17">Ligand-gated channel protein</fullName>
    </submittedName>
</protein>
<evidence type="ECO:0000256" key="10">
    <source>
        <dbReference type="PROSITE-ProRule" id="PRU01360"/>
    </source>
</evidence>
<dbReference type="SUPFAM" id="SSF74653">
    <property type="entry name" value="TolA/TonB C-terminal domain"/>
    <property type="match status" value="1"/>
</dbReference>
<dbReference type="PANTHER" id="PTHR30069:SF29">
    <property type="entry name" value="HEMOGLOBIN AND HEMOGLOBIN-HAPTOGLOBIN-BINDING PROTEIN 1-RELATED"/>
    <property type="match status" value="1"/>
</dbReference>
<dbReference type="KEGG" id="ccro:CMC5_023450"/>
<dbReference type="InterPro" id="IPR039426">
    <property type="entry name" value="TonB-dep_rcpt-like"/>
</dbReference>
<dbReference type="Gene3D" id="3.30.1150.10">
    <property type="match status" value="1"/>
</dbReference>
<dbReference type="InterPro" id="IPR037682">
    <property type="entry name" value="TonB_C"/>
</dbReference>
<comment type="similarity">
    <text evidence="10 11">Belongs to the TonB-dependent receptor family.</text>
</comment>
<dbReference type="GO" id="GO:0009279">
    <property type="term" value="C:cell outer membrane"/>
    <property type="evidence" value="ECO:0007669"/>
    <property type="project" value="UniProtKB-SubCell"/>
</dbReference>
<feature type="region of interest" description="Disordered" evidence="12">
    <location>
        <begin position="123"/>
        <end position="155"/>
    </location>
</feature>
<name>A0A0K1EBZ9_CHOCO</name>
<evidence type="ECO:0000256" key="8">
    <source>
        <dbReference type="ARBA" id="ARBA00023170"/>
    </source>
</evidence>
<dbReference type="InterPro" id="IPR036942">
    <property type="entry name" value="Beta-barrel_TonB_sf"/>
</dbReference>
<comment type="subcellular location">
    <subcellularLocation>
        <location evidence="1 10">Cell outer membrane</location>
        <topology evidence="1 10">Multi-pass membrane protein</topology>
    </subcellularLocation>
</comment>
<dbReference type="InterPro" id="IPR012910">
    <property type="entry name" value="Plug_dom"/>
</dbReference>
<evidence type="ECO:0000256" key="4">
    <source>
        <dbReference type="ARBA" id="ARBA00022692"/>
    </source>
</evidence>
<evidence type="ECO:0000259" key="15">
    <source>
        <dbReference type="Pfam" id="PF03544"/>
    </source>
</evidence>
<dbReference type="RefSeq" id="WP_050430470.1">
    <property type="nucleotide sequence ID" value="NZ_CP012159.1"/>
</dbReference>
<dbReference type="GO" id="GO:0015344">
    <property type="term" value="F:siderophore uptake transmembrane transporter activity"/>
    <property type="evidence" value="ECO:0007669"/>
    <property type="project" value="TreeGrafter"/>
</dbReference>
<keyword evidence="2 10" id="KW-0813">Transport</keyword>
<evidence type="ECO:0000256" key="6">
    <source>
        <dbReference type="ARBA" id="ARBA00023077"/>
    </source>
</evidence>
<keyword evidence="8" id="KW-0675">Receptor</keyword>
<dbReference type="InterPro" id="IPR037066">
    <property type="entry name" value="Plug_dom_sf"/>
</dbReference>
<feature type="signal peptide" evidence="13">
    <location>
        <begin position="1"/>
        <end position="25"/>
    </location>
</feature>
<feature type="domain" description="TonB C-terminal" evidence="15">
    <location>
        <begin position="47"/>
        <end position="114"/>
    </location>
</feature>
<evidence type="ECO:0000256" key="3">
    <source>
        <dbReference type="ARBA" id="ARBA00022452"/>
    </source>
</evidence>
<keyword evidence="7 10" id="KW-0472">Membrane</keyword>
<dbReference type="STRING" id="52.CMC5_023450"/>
<dbReference type="Gene3D" id="2.40.170.20">
    <property type="entry name" value="TonB-dependent receptor, beta-barrel domain"/>
    <property type="match status" value="1"/>
</dbReference>
<evidence type="ECO:0000256" key="12">
    <source>
        <dbReference type="SAM" id="MobiDB-lite"/>
    </source>
</evidence>
<dbReference type="NCBIfam" id="NF038079">
    <property type="entry name" value="TonB_sider_MxcH"/>
    <property type="match status" value="1"/>
</dbReference>
<dbReference type="AlphaFoldDB" id="A0A0K1EBZ9"/>
<feature type="domain" description="TonB-dependent receptor plug" evidence="16">
    <location>
        <begin position="173"/>
        <end position="277"/>
    </location>
</feature>
<evidence type="ECO:0000259" key="16">
    <source>
        <dbReference type="Pfam" id="PF07715"/>
    </source>
</evidence>